<keyword evidence="1" id="KW-0472">Membrane</keyword>
<dbReference type="Proteomes" id="UP001597418">
    <property type="component" value="Unassembled WGS sequence"/>
</dbReference>
<reference evidence="3" key="1">
    <citation type="journal article" date="2019" name="Int. J. Syst. Evol. Microbiol.">
        <title>The Global Catalogue of Microorganisms (GCM) 10K type strain sequencing project: providing services to taxonomists for standard genome sequencing and annotation.</title>
        <authorList>
            <consortium name="The Broad Institute Genomics Platform"/>
            <consortium name="The Broad Institute Genome Sequencing Center for Infectious Disease"/>
            <person name="Wu L."/>
            <person name="Ma J."/>
        </authorList>
    </citation>
    <scope>NUCLEOTIDE SEQUENCE [LARGE SCALE GENOMIC DNA]</scope>
    <source>
        <strain evidence="3">KCTC 42247</strain>
    </source>
</reference>
<protein>
    <submittedName>
        <fullName evidence="2">DUF3098 domain-containing protein</fullName>
    </submittedName>
</protein>
<evidence type="ECO:0000313" key="3">
    <source>
        <dbReference type="Proteomes" id="UP001597418"/>
    </source>
</evidence>
<evidence type="ECO:0000256" key="1">
    <source>
        <dbReference type="SAM" id="Phobius"/>
    </source>
</evidence>
<sequence length="84" mass="9264">MAQVKKQSTTKVSSASKATFVFKKQNYQLFVLSILVVAIGFILMIGKEDLYSFTKITLAPFVVVLGFALGFVAILYKPKPTKSN</sequence>
<proteinExistence type="predicted"/>
<keyword evidence="1" id="KW-0812">Transmembrane</keyword>
<dbReference type="Pfam" id="PF11297">
    <property type="entry name" value="DUF3098"/>
    <property type="match status" value="1"/>
</dbReference>
<organism evidence="2 3">
    <name type="scientific">Sphingobacterium populi</name>
    <dbReference type="NCBI Taxonomy" id="1812824"/>
    <lineage>
        <taxon>Bacteria</taxon>
        <taxon>Pseudomonadati</taxon>
        <taxon>Bacteroidota</taxon>
        <taxon>Sphingobacteriia</taxon>
        <taxon>Sphingobacteriales</taxon>
        <taxon>Sphingobacteriaceae</taxon>
        <taxon>Sphingobacterium</taxon>
    </lineage>
</organism>
<accession>A0ABW5UFB2</accession>
<keyword evidence="3" id="KW-1185">Reference proteome</keyword>
<feature type="transmembrane region" description="Helical" evidence="1">
    <location>
        <begin position="27"/>
        <end position="46"/>
    </location>
</feature>
<keyword evidence="1" id="KW-1133">Transmembrane helix</keyword>
<dbReference type="EMBL" id="JBHUMB010000014">
    <property type="protein sequence ID" value="MFD2744527.1"/>
    <property type="molecule type" value="Genomic_DNA"/>
</dbReference>
<evidence type="ECO:0000313" key="2">
    <source>
        <dbReference type="EMBL" id="MFD2744527.1"/>
    </source>
</evidence>
<name>A0ABW5UFB2_9SPHI</name>
<dbReference type="InterPro" id="IPR021448">
    <property type="entry name" value="DUF3098"/>
</dbReference>
<comment type="caution">
    <text evidence="2">The sequence shown here is derived from an EMBL/GenBank/DDBJ whole genome shotgun (WGS) entry which is preliminary data.</text>
</comment>
<feature type="transmembrane region" description="Helical" evidence="1">
    <location>
        <begin position="58"/>
        <end position="76"/>
    </location>
</feature>
<gene>
    <name evidence="2" type="ORF">ACFSQ6_14105</name>
</gene>
<dbReference type="RefSeq" id="WP_066752010.1">
    <property type="nucleotide sequence ID" value="NZ_JBHUMB010000014.1"/>
</dbReference>